<feature type="domain" description="POTRA" evidence="8">
    <location>
        <begin position="204"/>
        <end position="267"/>
    </location>
</feature>
<protein>
    <submittedName>
        <fullName evidence="9">FtsQ-type superfamily POTRA domain protein</fullName>
    </submittedName>
</protein>
<dbReference type="STRING" id="218140.BPSY_1935"/>
<keyword evidence="3 7" id="KW-0812">Transmembrane</keyword>
<dbReference type="Proteomes" id="UP000029050">
    <property type="component" value="Unassembled WGS sequence"/>
</dbReference>
<evidence type="ECO:0000259" key="8">
    <source>
        <dbReference type="Pfam" id="PF08478"/>
    </source>
</evidence>
<dbReference type="GO" id="GO:0005886">
    <property type="term" value="C:plasma membrane"/>
    <property type="evidence" value="ECO:0007669"/>
    <property type="project" value="TreeGrafter"/>
</dbReference>
<evidence type="ECO:0000313" key="10">
    <source>
        <dbReference type="Proteomes" id="UP000029050"/>
    </source>
</evidence>
<comment type="caution">
    <text evidence="9">The sequence shown here is derived from an EMBL/GenBank/DDBJ whole genome shotgun (WGS) entry which is preliminary data.</text>
</comment>
<dbReference type="InterPro" id="IPR013685">
    <property type="entry name" value="POTRA_FtsQ_type"/>
</dbReference>
<dbReference type="Gene3D" id="3.10.20.310">
    <property type="entry name" value="membrane protein fhac"/>
    <property type="match status" value="1"/>
</dbReference>
<dbReference type="Pfam" id="PF08478">
    <property type="entry name" value="POTRA_1"/>
    <property type="match status" value="1"/>
</dbReference>
<name>A0A087CE26_9BIFI</name>
<dbReference type="PANTHER" id="PTHR37820">
    <property type="entry name" value="CELL DIVISION PROTEIN DIVIB"/>
    <property type="match status" value="1"/>
</dbReference>
<feature type="compositionally biased region" description="Basic and acidic residues" evidence="6">
    <location>
        <begin position="39"/>
        <end position="49"/>
    </location>
</feature>
<feature type="transmembrane region" description="Helical" evidence="7">
    <location>
        <begin position="172"/>
        <end position="194"/>
    </location>
</feature>
<dbReference type="eggNOG" id="COG1589">
    <property type="taxonomic scope" value="Bacteria"/>
</dbReference>
<accession>A0A087CE26</accession>
<proteinExistence type="predicted"/>
<dbReference type="AlphaFoldDB" id="A0A087CE26"/>
<feature type="compositionally biased region" description="Low complexity" evidence="6">
    <location>
        <begin position="98"/>
        <end position="118"/>
    </location>
</feature>
<feature type="region of interest" description="Disordered" evidence="6">
    <location>
        <begin position="1"/>
        <end position="118"/>
    </location>
</feature>
<keyword evidence="1" id="KW-1003">Cell membrane</keyword>
<evidence type="ECO:0000256" key="3">
    <source>
        <dbReference type="ARBA" id="ARBA00022692"/>
    </source>
</evidence>
<evidence type="ECO:0000256" key="6">
    <source>
        <dbReference type="SAM" id="MobiDB-lite"/>
    </source>
</evidence>
<dbReference type="OrthoDB" id="3238713at2"/>
<sequence>MTRRIASNADHPHAGAQEDDAHIGRRAVSSQVSEVSEGLESRDKGKDSVVGKSDGPQAPAGKRKKDGKGRKKRSAASASAGRIARSASSKKARRDVSSEGSSNEGASSGSVQAESGSSADGFVDARVMRSNEDVDSRLSRDGVSGEGVFTRPKVIDFGARLKERRKANARVVFKRAVIAVLSVAVLLALFWFLLFSPVFLLQESSIRVSGTNNWVPASKITAIAKRQLGTSLFLVSTGDMEKQIGELPGVTSATVNKEFPKGVSIVVNAQRPAAVLKDAKGGLTAVDKEARVLNAVGASVDGIPVINVTSVGKGTDDAAVQQALKVLAVLPESMRQQITKVSASTQDSITTEISSGKYTIVWGDSSQMDLKKAVVDKIINDASKIGDKHQVDVSAPLRPIIK</sequence>
<reference evidence="9 10" key="1">
    <citation type="submission" date="2014-03" db="EMBL/GenBank/DDBJ databases">
        <title>Genomics of Bifidobacteria.</title>
        <authorList>
            <person name="Ventura M."/>
            <person name="Milani C."/>
            <person name="Lugli G.A."/>
        </authorList>
    </citation>
    <scope>NUCLEOTIDE SEQUENCE [LARGE SCALE GENOMIC DNA]</scope>
    <source>
        <strain evidence="9 10">LMG 21775</strain>
    </source>
</reference>
<evidence type="ECO:0000256" key="4">
    <source>
        <dbReference type="ARBA" id="ARBA00022989"/>
    </source>
</evidence>
<keyword evidence="4 7" id="KW-1133">Transmembrane helix</keyword>
<feature type="compositionally biased region" description="Basic residues" evidence="6">
    <location>
        <begin position="61"/>
        <end position="74"/>
    </location>
</feature>
<keyword evidence="7" id="KW-0472">Membrane</keyword>
<dbReference type="PANTHER" id="PTHR37820:SF1">
    <property type="entry name" value="CELL DIVISION PROTEIN FTSQ"/>
    <property type="match status" value="1"/>
</dbReference>
<evidence type="ECO:0000256" key="1">
    <source>
        <dbReference type="ARBA" id="ARBA00022475"/>
    </source>
</evidence>
<evidence type="ECO:0000256" key="7">
    <source>
        <dbReference type="SAM" id="Phobius"/>
    </source>
</evidence>
<organism evidence="9 10">
    <name type="scientific">Bifidobacterium psychraerophilum</name>
    <dbReference type="NCBI Taxonomy" id="218140"/>
    <lineage>
        <taxon>Bacteria</taxon>
        <taxon>Bacillati</taxon>
        <taxon>Actinomycetota</taxon>
        <taxon>Actinomycetes</taxon>
        <taxon>Bifidobacteriales</taxon>
        <taxon>Bifidobacteriaceae</taxon>
        <taxon>Bifidobacterium</taxon>
    </lineage>
</organism>
<evidence type="ECO:0000256" key="5">
    <source>
        <dbReference type="ARBA" id="ARBA00023306"/>
    </source>
</evidence>
<dbReference type="GO" id="GO:0051301">
    <property type="term" value="P:cell division"/>
    <property type="evidence" value="ECO:0007669"/>
    <property type="project" value="UniProtKB-KW"/>
</dbReference>
<evidence type="ECO:0000313" key="9">
    <source>
        <dbReference type="EMBL" id="KFI81526.1"/>
    </source>
</evidence>
<feature type="compositionally biased region" description="Low complexity" evidence="6">
    <location>
        <begin position="75"/>
        <end position="87"/>
    </location>
</feature>
<dbReference type="RefSeq" id="WP_081884394.1">
    <property type="nucleotide sequence ID" value="NZ_JGZI01000010.1"/>
</dbReference>
<keyword evidence="10" id="KW-1185">Reference proteome</keyword>
<dbReference type="InterPro" id="IPR050487">
    <property type="entry name" value="FtsQ_DivIB"/>
</dbReference>
<evidence type="ECO:0000256" key="2">
    <source>
        <dbReference type="ARBA" id="ARBA00022618"/>
    </source>
</evidence>
<keyword evidence="5" id="KW-0131">Cell cycle</keyword>
<dbReference type="EMBL" id="JGZI01000010">
    <property type="protein sequence ID" value="KFI81526.1"/>
    <property type="molecule type" value="Genomic_DNA"/>
</dbReference>
<gene>
    <name evidence="9" type="ORF">BPSY_1935</name>
</gene>
<keyword evidence="2" id="KW-0132">Cell division</keyword>
<dbReference type="GeneID" id="98301124"/>